<dbReference type="AlphaFoldDB" id="L2GRY1"/>
<evidence type="ECO:0000313" key="3">
    <source>
        <dbReference type="Proteomes" id="UP000011081"/>
    </source>
</evidence>
<dbReference type="Proteomes" id="UP000011081">
    <property type="component" value="Unassembled WGS sequence"/>
</dbReference>
<keyword evidence="3" id="KW-1185">Reference proteome</keyword>
<dbReference type="RefSeq" id="XP_008075147.1">
    <property type="nucleotide sequence ID" value="XM_008076956.1"/>
</dbReference>
<accession>L2GRY1</accession>
<evidence type="ECO:0000313" key="2">
    <source>
        <dbReference type="EMBL" id="ELA46369.1"/>
    </source>
</evidence>
<feature type="region of interest" description="Disordered" evidence="1">
    <location>
        <begin position="67"/>
        <end position="100"/>
    </location>
</feature>
<reference evidence="3" key="1">
    <citation type="submission" date="2011-03" db="EMBL/GenBank/DDBJ databases">
        <title>The genome sequence of Vavraia culicis strain floridensis.</title>
        <authorList>
            <consortium name="The Broad Institute Genome Sequencing Platform"/>
            <person name="Cuomo C."/>
            <person name="Becnel J."/>
            <person name="Sanscrainte N."/>
            <person name="Young S.K."/>
            <person name="Zeng Q."/>
            <person name="Gargeya S."/>
            <person name="Fitzgerald M."/>
            <person name="Haas B."/>
            <person name="Abouelleil A."/>
            <person name="Alvarado L."/>
            <person name="Arachchi H.M."/>
            <person name="Berlin A."/>
            <person name="Chapman S.B."/>
            <person name="Gearin G."/>
            <person name="Goldberg J."/>
            <person name="Griggs A."/>
            <person name="Gujja S."/>
            <person name="Hansen M."/>
            <person name="Heiman D."/>
            <person name="Howarth C."/>
            <person name="Larimer J."/>
            <person name="Lui A."/>
            <person name="MacDonald P.J.P."/>
            <person name="McCowen C."/>
            <person name="Montmayeur A."/>
            <person name="Murphy C."/>
            <person name="Neiman D."/>
            <person name="Pearson M."/>
            <person name="Priest M."/>
            <person name="Roberts A."/>
            <person name="Saif S."/>
            <person name="Shea T."/>
            <person name="Sisk P."/>
            <person name="Stolte C."/>
            <person name="Sykes S."/>
            <person name="Wortman J."/>
            <person name="Nusbaum C."/>
            <person name="Birren B."/>
        </authorList>
    </citation>
    <scope>NUCLEOTIDE SEQUENCE [LARGE SCALE GENOMIC DNA]</scope>
    <source>
        <strain evidence="3">floridensis</strain>
    </source>
</reference>
<evidence type="ECO:0000256" key="1">
    <source>
        <dbReference type="SAM" id="MobiDB-lite"/>
    </source>
</evidence>
<proteinExistence type="predicted"/>
<organism evidence="2 3">
    <name type="scientific">Vavraia culicis (isolate floridensis)</name>
    <name type="common">Microsporidian parasite</name>
    <dbReference type="NCBI Taxonomy" id="948595"/>
    <lineage>
        <taxon>Eukaryota</taxon>
        <taxon>Fungi</taxon>
        <taxon>Fungi incertae sedis</taxon>
        <taxon>Microsporidia</taxon>
        <taxon>Pleistophoridae</taxon>
        <taxon>Vavraia</taxon>
    </lineage>
</organism>
<feature type="compositionally biased region" description="Basic and acidic residues" evidence="1">
    <location>
        <begin position="89"/>
        <end position="100"/>
    </location>
</feature>
<dbReference type="EMBL" id="GL877448">
    <property type="protein sequence ID" value="ELA46369.1"/>
    <property type="molecule type" value="Genomic_DNA"/>
</dbReference>
<protein>
    <submittedName>
        <fullName evidence="2">Uncharacterized protein</fullName>
    </submittedName>
</protein>
<gene>
    <name evidence="2" type="ORF">VCUG_02133</name>
</gene>
<dbReference type="HOGENOM" id="CLU_2308201_0_0_1"/>
<name>L2GRY1_VAVCU</name>
<sequence length="100" mass="11502">MLAVRIVEYKRCVPLRAAHRIVEYKRCVPLRAAHRIVDMHRNAYRYELLIVLWTCTEMRTATSCSSYQGIETHPSSKENTEKGGVAHTKGAEDVMVKQNK</sequence>
<dbReference type="GeneID" id="19880000"/>
<dbReference type="InParanoid" id="L2GRY1"/>
<dbReference type="VEuPathDB" id="MicrosporidiaDB:VCUG_02133"/>